<feature type="disulfide bond" evidence="10">
    <location>
        <begin position="101"/>
        <end position="256"/>
    </location>
</feature>
<feature type="signal peptide" evidence="11">
    <location>
        <begin position="1"/>
        <end position="16"/>
    </location>
</feature>
<dbReference type="VEuPathDB" id="VectorBase:LLOJ005686"/>
<dbReference type="AlphaFoldDB" id="A0A1B0CLZ8"/>
<dbReference type="GO" id="GO:0006508">
    <property type="term" value="P:proteolysis"/>
    <property type="evidence" value="ECO:0007669"/>
    <property type="project" value="UniProtKB-KW"/>
</dbReference>
<evidence type="ECO:0000259" key="12">
    <source>
        <dbReference type="PROSITE" id="PS51864"/>
    </source>
</evidence>
<keyword evidence="1 10" id="KW-0645">Protease</keyword>
<dbReference type="InterPro" id="IPR034035">
    <property type="entry name" value="Astacin-like_dom"/>
</dbReference>
<dbReference type="FunFam" id="3.40.390.10:FF:000015">
    <property type="entry name" value="Meprin A subunit"/>
    <property type="match status" value="1"/>
</dbReference>
<dbReference type="GO" id="GO:0004222">
    <property type="term" value="F:metalloendopeptidase activity"/>
    <property type="evidence" value="ECO:0007669"/>
    <property type="project" value="UniProtKB-UniRule"/>
</dbReference>
<evidence type="ECO:0000256" key="1">
    <source>
        <dbReference type="ARBA" id="ARBA00022670"/>
    </source>
</evidence>
<evidence type="ECO:0000313" key="14">
    <source>
        <dbReference type="Proteomes" id="UP000092461"/>
    </source>
</evidence>
<dbReference type="CDD" id="cd04280">
    <property type="entry name" value="ZnMc_astacin_like"/>
    <property type="match status" value="1"/>
</dbReference>
<dbReference type="InterPro" id="IPR001506">
    <property type="entry name" value="Peptidase_M12A"/>
</dbReference>
<dbReference type="PROSITE" id="PS51864">
    <property type="entry name" value="ASTACIN"/>
    <property type="match status" value="1"/>
</dbReference>
<feature type="binding site" evidence="10">
    <location>
        <position position="165"/>
    </location>
    <ligand>
        <name>Zn(2+)</name>
        <dbReference type="ChEBI" id="CHEBI:29105"/>
        <note>catalytic</note>
    </ligand>
</feature>
<dbReference type="GO" id="GO:0008270">
    <property type="term" value="F:zinc ion binding"/>
    <property type="evidence" value="ECO:0007669"/>
    <property type="project" value="UniProtKB-UniRule"/>
</dbReference>
<dbReference type="EMBL" id="AJWK01017980">
    <property type="status" value="NOT_ANNOTATED_CDS"/>
    <property type="molecule type" value="Genomic_DNA"/>
</dbReference>
<sequence length="259" mass="29562">MKCLIVLSVLAVATLASPVAKSNILMQPIEEMGDYFQGDMVLTESQRRAFFNGRTDSRTGLLNERFRWPNNNLVYDFANDVNQEQKDYIELALRNISASTCLTFSKRTNEKDYVKVTTSSEGCSSSVGRVGGMQMLRLANNEVGSGCFRFGTVIHEFIHALGFYHAQSAYTRDDYVLIKWENIQKGTEFNFEKEDSSKTTMFNLEYDYGSVMHYSNKAFSINDEDTIVPLQDGVTIGQRERMSELDIKRLNQMYNCPDQ</sequence>
<dbReference type="InterPro" id="IPR006026">
    <property type="entry name" value="Peptidase_Metallo"/>
</dbReference>
<keyword evidence="5 10" id="KW-0862">Zinc</keyword>
<dbReference type="InterPro" id="IPR024079">
    <property type="entry name" value="MetalloPept_cat_dom_sf"/>
</dbReference>
<dbReference type="PANTHER" id="PTHR10127:SF814">
    <property type="entry name" value="MEPRIN A SUBUNIT BETA"/>
    <property type="match status" value="1"/>
</dbReference>
<organism evidence="13 14">
    <name type="scientific">Lutzomyia longipalpis</name>
    <name type="common">Sand fly</name>
    <dbReference type="NCBI Taxonomy" id="7200"/>
    <lineage>
        <taxon>Eukaryota</taxon>
        <taxon>Metazoa</taxon>
        <taxon>Ecdysozoa</taxon>
        <taxon>Arthropoda</taxon>
        <taxon>Hexapoda</taxon>
        <taxon>Insecta</taxon>
        <taxon>Pterygota</taxon>
        <taxon>Neoptera</taxon>
        <taxon>Endopterygota</taxon>
        <taxon>Diptera</taxon>
        <taxon>Nematocera</taxon>
        <taxon>Psychodoidea</taxon>
        <taxon>Psychodidae</taxon>
        <taxon>Lutzomyia</taxon>
        <taxon>Lutzomyia</taxon>
    </lineage>
</organism>
<dbReference type="VEuPathDB" id="VectorBase:LLONM1_004158"/>
<evidence type="ECO:0000256" key="5">
    <source>
        <dbReference type="ARBA" id="ARBA00022833"/>
    </source>
</evidence>
<keyword evidence="14" id="KW-1185">Reference proteome</keyword>
<evidence type="ECO:0000256" key="7">
    <source>
        <dbReference type="ARBA" id="ARBA00023145"/>
    </source>
</evidence>
<keyword evidence="6 10" id="KW-0482">Metalloprotease</keyword>
<feature type="binding site" evidence="10">
    <location>
        <position position="155"/>
    </location>
    <ligand>
        <name>Zn(2+)</name>
        <dbReference type="ChEBI" id="CHEBI:29105"/>
        <note>catalytic</note>
    </ligand>
</feature>
<dbReference type="EnsemblMetazoa" id="LLOJ005686-RA">
    <property type="protein sequence ID" value="LLOJ005686-PA"/>
    <property type="gene ID" value="LLOJ005686"/>
</dbReference>
<dbReference type="SMART" id="SM00235">
    <property type="entry name" value="ZnMc"/>
    <property type="match status" value="1"/>
</dbReference>
<feature type="active site" evidence="10">
    <location>
        <position position="156"/>
    </location>
</feature>
<accession>A0A1B0CLZ8</accession>
<feature type="chain" id="PRO_5008445962" description="Metalloendopeptidase" evidence="11">
    <location>
        <begin position="17"/>
        <end position="259"/>
    </location>
</feature>
<evidence type="ECO:0000313" key="13">
    <source>
        <dbReference type="EnsemblMetazoa" id="LLOJ005686-PA"/>
    </source>
</evidence>
<keyword evidence="7" id="KW-0865">Zymogen</keyword>
<dbReference type="PANTHER" id="PTHR10127">
    <property type="entry name" value="DISCOIDIN, CUB, EGF, LAMININ , AND ZINC METALLOPROTEASE DOMAIN CONTAINING"/>
    <property type="match status" value="1"/>
</dbReference>
<dbReference type="PRINTS" id="PR00480">
    <property type="entry name" value="ASTACIN"/>
</dbReference>
<feature type="domain" description="Peptidase M12A" evidence="12">
    <location>
        <begin position="59"/>
        <end position="257"/>
    </location>
</feature>
<evidence type="ECO:0000256" key="2">
    <source>
        <dbReference type="ARBA" id="ARBA00022723"/>
    </source>
</evidence>
<evidence type="ECO:0000256" key="8">
    <source>
        <dbReference type="ARBA" id="ARBA00023157"/>
    </source>
</evidence>
<dbReference type="Proteomes" id="UP000092461">
    <property type="component" value="Unassembled WGS sequence"/>
</dbReference>
<evidence type="ECO:0000256" key="11">
    <source>
        <dbReference type="RuleBase" id="RU361183"/>
    </source>
</evidence>
<evidence type="ECO:0000256" key="4">
    <source>
        <dbReference type="ARBA" id="ARBA00022801"/>
    </source>
</evidence>
<evidence type="ECO:0000256" key="6">
    <source>
        <dbReference type="ARBA" id="ARBA00023049"/>
    </source>
</evidence>
<keyword evidence="8 10" id="KW-1015">Disulfide bond</keyword>
<comment type="caution">
    <text evidence="10">Lacks conserved residue(s) required for the propagation of feature annotation.</text>
</comment>
<keyword evidence="3 11" id="KW-0732">Signal</keyword>
<keyword evidence="4 10" id="KW-0378">Hydrolase</keyword>
<dbReference type="SUPFAM" id="SSF55486">
    <property type="entry name" value="Metalloproteases ('zincins'), catalytic domain"/>
    <property type="match status" value="1"/>
</dbReference>
<comment type="cofactor">
    <cofactor evidence="10 11">
        <name>Zn(2+)</name>
        <dbReference type="ChEBI" id="CHEBI:29105"/>
    </cofactor>
    <text evidence="10 11">Binds 1 zinc ion per subunit.</text>
</comment>
<evidence type="ECO:0000256" key="10">
    <source>
        <dbReference type="PROSITE-ProRule" id="PRU01211"/>
    </source>
</evidence>
<dbReference type="Pfam" id="PF01400">
    <property type="entry name" value="Astacin"/>
    <property type="match status" value="1"/>
</dbReference>
<dbReference type="Gene3D" id="3.40.390.10">
    <property type="entry name" value="Collagenase (Catalytic Domain)"/>
    <property type="match status" value="1"/>
</dbReference>
<proteinExistence type="predicted"/>
<protein>
    <recommendedName>
        <fullName evidence="11">Metalloendopeptidase</fullName>
        <ecNumber evidence="11">3.4.24.-</ecNumber>
    </recommendedName>
</protein>
<keyword evidence="2 10" id="KW-0479">Metal-binding</keyword>
<keyword evidence="9" id="KW-0325">Glycoprotein</keyword>
<evidence type="ECO:0000256" key="3">
    <source>
        <dbReference type="ARBA" id="ARBA00022729"/>
    </source>
</evidence>
<evidence type="ECO:0000256" key="9">
    <source>
        <dbReference type="ARBA" id="ARBA00023180"/>
    </source>
</evidence>
<feature type="binding site" evidence="10">
    <location>
        <position position="159"/>
    </location>
    <ligand>
        <name>Zn(2+)</name>
        <dbReference type="ChEBI" id="CHEBI:29105"/>
        <note>catalytic</note>
    </ligand>
</feature>
<dbReference type="EC" id="3.4.24.-" evidence="11"/>
<reference evidence="13" key="1">
    <citation type="submission" date="2020-05" db="UniProtKB">
        <authorList>
            <consortium name="EnsemblMetazoa"/>
        </authorList>
    </citation>
    <scope>IDENTIFICATION</scope>
    <source>
        <strain evidence="13">Jacobina</strain>
    </source>
</reference>
<name>A0A1B0CLZ8_LUTLO</name>